<dbReference type="Proteomes" id="UP000215059">
    <property type="component" value="Unassembled WGS sequence"/>
</dbReference>
<name>A0A235FCS8_9BACL</name>
<dbReference type="Pfam" id="PF02537">
    <property type="entry name" value="CRCB"/>
    <property type="match status" value="1"/>
</dbReference>
<comment type="similarity">
    <text evidence="7 10">Belongs to the fluoride channel Fluc/FEX (TC 1.A.43) family.</text>
</comment>
<evidence type="ECO:0000313" key="12">
    <source>
        <dbReference type="Proteomes" id="UP000215059"/>
    </source>
</evidence>
<dbReference type="GO" id="GO:0046872">
    <property type="term" value="F:metal ion binding"/>
    <property type="evidence" value="ECO:0007669"/>
    <property type="project" value="UniProtKB-KW"/>
</dbReference>
<comment type="catalytic activity">
    <reaction evidence="8">
        <text>fluoride(in) = fluoride(out)</text>
        <dbReference type="Rhea" id="RHEA:76159"/>
        <dbReference type="ChEBI" id="CHEBI:17051"/>
    </reaction>
    <physiologicalReaction direction="left-to-right" evidence="8">
        <dbReference type="Rhea" id="RHEA:76160"/>
    </physiologicalReaction>
</comment>
<evidence type="ECO:0000256" key="1">
    <source>
        <dbReference type="ARBA" id="ARBA00004651"/>
    </source>
</evidence>
<evidence type="ECO:0000256" key="8">
    <source>
        <dbReference type="ARBA" id="ARBA00035585"/>
    </source>
</evidence>
<feature type="binding site" evidence="10">
    <location>
        <position position="69"/>
    </location>
    <ligand>
        <name>Na(+)</name>
        <dbReference type="ChEBI" id="CHEBI:29101"/>
        <note>structural</note>
    </ligand>
</feature>
<dbReference type="EMBL" id="NOII01000001">
    <property type="protein sequence ID" value="OYD59190.1"/>
    <property type="molecule type" value="Genomic_DNA"/>
</dbReference>
<evidence type="ECO:0000256" key="9">
    <source>
        <dbReference type="ARBA" id="ARBA00049940"/>
    </source>
</evidence>
<evidence type="ECO:0000256" key="2">
    <source>
        <dbReference type="ARBA" id="ARBA00022475"/>
    </source>
</evidence>
<reference evidence="11 12" key="1">
    <citation type="submission" date="2017-07" db="EMBL/GenBank/DDBJ databases">
        <title>Fictibacillus sp. nov. GDSW-R2A3 Genome sequencing and assembly.</title>
        <authorList>
            <person name="Mayilraj S."/>
        </authorList>
    </citation>
    <scope>NUCLEOTIDE SEQUENCE [LARGE SCALE GENOMIC DNA]</scope>
    <source>
        <strain evidence="11 12">GDSW-R2A3</strain>
    </source>
</reference>
<evidence type="ECO:0000313" key="11">
    <source>
        <dbReference type="EMBL" id="OYD59190.1"/>
    </source>
</evidence>
<evidence type="ECO:0000256" key="10">
    <source>
        <dbReference type="HAMAP-Rule" id="MF_00454"/>
    </source>
</evidence>
<dbReference type="RefSeq" id="WP_094251151.1">
    <property type="nucleotide sequence ID" value="NZ_JBHLXL010000001.1"/>
</dbReference>
<dbReference type="OrthoDB" id="9799631at2"/>
<feature type="binding site" evidence="10">
    <location>
        <position position="66"/>
    </location>
    <ligand>
        <name>Na(+)</name>
        <dbReference type="ChEBI" id="CHEBI:29101"/>
        <note>structural</note>
    </ligand>
</feature>
<keyword evidence="3 10" id="KW-0812">Transmembrane</keyword>
<gene>
    <name evidence="10" type="primary">fluC</name>
    <name evidence="10" type="synonym">crcB</name>
    <name evidence="11" type="ORF">CGZ90_04640</name>
</gene>
<dbReference type="PANTHER" id="PTHR28259:SF1">
    <property type="entry name" value="FLUORIDE EXPORT PROTEIN 1-RELATED"/>
    <property type="match status" value="1"/>
</dbReference>
<dbReference type="HAMAP" id="MF_00454">
    <property type="entry name" value="FluC"/>
    <property type="match status" value="1"/>
</dbReference>
<dbReference type="GO" id="GO:0140114">
    <property type="term" value="P:cellular detoxification of fluoride"/>
    <property type="evidence" value="ECO:0007669"/>
    <property type="project" value="UniProtKB-UniRule"/>
</dbReference>
<keyword evidence="6 10" id="KW-0407">Ion channel</keyword>
<accession>A0A235FCS8</accession>
<evidence type="ECO:0000256" key="6">
    <source>
        <dbReference type="ARBA" id="ARBA00023303"/>
    </source>
</evidence>
<evidence type="ECO:0000256" key="3">
    <source>
        <dbReference type="ARBA" id="ARBA00022692"/>
    </source>
</evidence>
<comment type="subcellular location">
    <subcellularLocation>
        <location evidence="1 10">Cell membrane</location>
        <topology evidence="1 10">Multi-pass membrane protein</topology>
    </subcellularLocation>
</comment>
<dbReference type="PANTHER" id="PTHR28259">
    <property type="entry name" value="FLUORIDE EXPORT PROTEIN 1-RELATED"/>
    <property type="match status" value="1"/>
</dbReference>
<dbReference type="GO" id="GO:0062054">
    <property type="term" value="F:fluoride channel activity"/>
    <property type="evidence" value="ECO:0007669"/>
    <property type="project" value="UniProtKB-UniRule"/>
</dbReference>
<keyword evidence="10" id="KW-0813">Transport</keyword>
<keyword evidence="4 10" id="KW-1133">Transmembrane helix</keyword>
<dbReference type="AlphaFoldDB" id="A0A235FCS8"/>
<proteinExistence type="inferred from homology"/>
<comment type="activity regulation">
    <text evidence="10">Na(+) is not transported, but it plays an essential structural role and its presence is essential for fluoride channel function.</text>
</comment>
<comment type="function">
    <text evidence="9 10">Fluoride-specific ion channel. Important for reducing fluoride concentration in the cell, thus reducing its toxicity.</text>
</comment>
<evidence type="ECO:0000256" key="4">
    <source>
        <dbReference type="ARBA" id="ARBA00022989"/>
    </source>
</evidence>
<protein>
    <recommendedName>
        <fullName evidence="10">Fluoride-specific ion channel FluC</fullName>
    </recommendedName>
</protein>
<keyword evidence="10" id="KW-0406">Ion transport</keyword>
<keyword evidence="10" id="KW-0479">Metal-binding</keyword>
<dbReference type="InterPro" id="IPR003691">
    <property type="entry name" value="FluC"/>
</dbReference>
<keyword evidence="5 10" id="KW-0472">Membrane</keyword>
<keyword evidence="12" id="KW-1185">Reference proteome</keyword>
<evidence type="ECO:0000256" key="7">
    <source>
        <dbReference type="ARBA" id="ARBA00035120"/>
    </source>
</evidence>
<keyword evidence="2 10" id="KW-1003">Cell membrane</keyword>
<comment type="caution">
    <text evidence="11">The sequence shown here is derived from an EMBL/GenBank/DDBJ whole genome shotgun (WGS) entry which is preliminary data.</text>
</comment>
<evidence type="ECO:0000256" key="5">
    <source>
        <dbReference type="ARBA" id="ARBA00023136"/>
    </source>
</evidence>
<keyword evidence="10" id="KW-0915">Sodium</keyword>
<feature type="transmembrane region" description="Helical" evidence="10">
    <location>
        <begin position="87"/>
        <end position="110"/>
    </location>
</feature>
<organism evidence="11 12">
    <name type="scientific">Fictibacillus aquaticus</name>
    <dbReference type="NCBI Taxonomy" id="2021314"/>
    <lineage>
        <taxon>Bacteria</taxon>
        <taxon>Bacillati</taxon>
        <taxon>Bacillota</taxon>
        <taxon>Bacilli</taxon>
        <taxon>Bacillales</taxon>
        <taxon>Fictibacillaceae</taxon>
        <taxon>Fictibacillus</taxon>
    </lineage>
</organism>
<sequence length="124" mass="13331">MKILAIALAGMAGSMMRYAIGEQLQHPLGTLAVNLAGCFLIGWFVSGIKRRISESLAAAIQTGFIGSFTTFSAFSQDMFSLLEAGSYLTFSFYTFASLAGGFALCYAGILTGEKFFVKKRSVHD</sequence>
<dbReference type="GO" id="GO:0005886">
    <property type="term" value="C:plasma membrane"/>
    <property type="evidence" value="ECO:0007669"/>
    <property type="project" value="UniProtKB-SubCell"/>
</dbReference>
<feature type="transmembrane region" description="Helical" evidence="10">
    <location>
        <begin position="31"/>
        <end position="48"/>
    </location>
</feature>
<feature type="transmembrane region" description="Helical" evidence="10">
    <location>
        <begin position="55"/>
        <end position="75"/>
    </location>
</feature>